<comment type="caution">
    <text evidence="4">The sequence shown here is derived from an EMBL/GenBank/DDBJ whole genome shotgun (WGS) entry which is preliminary data.</text>
</comment>
<proteinExistence type="predicted"/>
<reference evidence="4 5" key="1">
    <citation type="submission" date="2020-12" db="EMBL/GenBank/DDBJ databases">
        <title>Novel Thalassolituus-related marine hydrocarbonoclastic bacteria mediated algae-derived hydrocarbons mineralization in twilight zone of the northern South China Sea.</title>
        <authorList>
            <person name="Dong C."/>
        </authorList>
    </citation>
    <scope>NUCLEOTIDE SEQUENCE [LARGE SCALE GENOMIC DNA]</scope>
    <source>
        <strain evidence="4 5">IMCC1826</strain>
    </source>
</reference>
<gene>
    <name evidence="4" type="ORF">I9W95_00205</name>
</gene>
<organism evidence="4 5">
    <name type="scientific">Thalassolituus marinus</name>
    <dbReference type="NCBI Taxonomy" id="671053"/>
    <lineage>
        <taxon>Bacteria</taxon>
        <taxon>Pseudomonadati</taxon>
        <taxon>Pseudomonadota</taxon>
        <taxon>Gammaproteobacteria</taxon>
        <taxon>Oceanospirillales</taxon>
        <taxon>Oceanospirillaceae</taxon>
        <taxon>Thalassolituus</taxon>
    </lineage>
</organism>
<dbReference type="EMBL" id="JAEDAH010000001">
    <property type="protein sequence ID" value="MCA6062020.1"/>
    <property type="molecule type" value="Genomic_DNA"/>
</dbReference>
<evidence type="ECO:0000256" key="2">
    <source>
        <dbReference type="SAM" id="SignalP"/>
    </source>
</evidence>
<feature type="region of interest" description="Disordered" evidence="1">
    <location>
        <begin position="193"/>
        <end position="291"/>
    </location>
</feature>
<dbReference type="InterPro" id="IPR006860">
    <property type="entry name" value="FecR"/>
</dbReference>
<feature type="signal peptide" evidence="2">
    <location>
        <begin position="1"/>
        <end position="26"/>
    </location>
</feature>
<feature type="domain" description="FecR protein" evidence="3">
    <location>
        <begin position="62"/>
        <end position="165"/>
    </location>
</feature>
<keyword evidence="2" id="KW-0732">Signal</keyword>
<accession>A0ABS7ZJY0</accession>
<feature type="compositionally biased region" description="Acidic residues" evidence="1">
    <location>
        <begin position="213"/>
        <end position="226"/>
    </location>
</feature>
<evidence type="ECO:0000256" key="1">
    <source>
        <dbReference type="SAM" id="MobiDB-lite"/>
    </source>
</evidence>
<evidence type="ECO:0000313" key="4">
    <source>
        <dbReference type="EMBL" id="MCA6062020.1"/>
    </source>
</evidence>
<keyword evidence="5" id="KW-1185">Reference proteome</keyword>
<feature type="chain" id="PRO_5045444797" evidence="2">
    <location>
        <begin position="27"/>
        <end position="574"/>
    </location>
</feature>
<dbReference type="Pfam" id="PF04773">
    <property type="entry name" value="FecR"/>
    <property type="match status" value="1"/>
</dbReference>
<name>A0ABS7ZJY0_9GAMM</name>
<sequence>MELLKTTGLTLTTLFFTAVLSLTAHAADIAGHIIMVKGDVSAATGDGNQRALKRRDPVFVSDTITTGESSRVQIRFIDNGLLALQANSQLAIHSYNQNADAPEQEKVLMELVEGGFRTLTGTIGKGNKEAYQVDTPVASIGIRGTLYSALVSQGQLFAGVWKGGIRLSNDSGSYDLGMGADYAFGSLGSNGFTGMMTPPDELGDSPTEGSDQSGDDAGVDDSEGPQDDTSGSASGTDNAQREEGNPVPNPLDQDDDGNTLESLKEQGLVNDPDDDNTDNGNGTPEPPVDIATRISPDVRLSDDEYTSLLTSTEGGILLTENGTQTAAVIRDANDQPVFLVVDGEGVDITRFSYAGTAAEILVPAGVGDVEWGIWNGSVATPVEQYLTDDSNEVTNVETPVFWLAAEPIQETVVAAMTGSVSFSGSEALGTNSEGEQILYSSGSFDLDFSSGIISNGNINLSYGTAPESVSTNWYAEFDGSIRGNGSTNSPNVTMNLTYGDLTDLSENMSENMSEMDLVNSKLGGFLTGSTALQAFVGAYHFRTIDAAGTGVVQTADGLVAWPLSPIGSITDLPQ</sequence>
<protein>
    <submittedName>
        <fullName evidence="4">FecR domain-containing protein</fullName>
    </submittedName>
</protein>
<evidence type="ECO:0000259" key="3">
    <source>
        <dbReference type="Pfam" id="PF04773"/>
    </source>
</evidence>
<feature type="compositionally biased region" description="Polar residues" evidence="1">
    <location>
        <begin position="227"/>
        <end position="238"/>
    </location>
</feature>
<dbReference type="Proteomes" id="UP000714380">
    <property type="component" value="Unassembled WGS sequence"/>
</dbReference>
<dbReference type="PANTHER" id="PTHR38731">
    <property type="entry name" value="LIPL45-RELATED LIPOPROTEIN-RELATED"/>
    <property type="match status" value="1"/>
</dbReference>
<evidence type="ECO:0000313" key="5">
    <source>
        <dbReference type="Proteomes" id="UP000714380"/>
    </source>
</evidence>
<dbReference type="RefSeq" id="WP_225670465.1">
    <property type="nucleotide sequence ID" value="NZ_JAEDAH010000001.1"/>
</dbReference>